<keyword evidence="1" id="KW-1133">Transmembrane helix</keyword>
<evidence type="ECO:0000313" key="3">
    <source>
        <dbReference type="Proteomes" id="UP000272942"/>
    </source>
</evidence>
<dbReference type="EMBL" id="UZAN01041382">
    <property type="protein sequence ID" value="VDP72848.1"/>
    <property type="molecule type" value="Genomic_DNA"/>
</dbReference>
<organism evidence="4">
    <name type="scientific">Echinostoma caproni</name>
    <dbReference type="NCBI Taxonomy" id="27848"/>
    <lineage>
        <taxon>Eukaryota</taxon>
        <taxon>Metazoa</taxon>
        <taxon>Spiralia</taxon>
        <taxon>Lophotrochozoa</taxon>
        <taxon>Platyhelminthes</taxon>
        <taxon>Trematoda</taxon>
        <taxon>Digenea</taxon>
        <taxon>Plagiorchiida</taxon>
        <taxon>Echinostomata</taxon>
        <taxon>Echinostomatoidea</taxon>
        <taxon>Echinostomatidae</taxon>
        <taxon>Echinostoma</taxon>
    </lineage>
</organism>
<dbReference type="AlphaFoldDB" id="A0A183AC28"/>
<dbReference type="OrthoDB" id="6240057at2759"/>
<feature type="transmembrane region" description="Helical" evidence="1">
    <location>
        <begin position="49"/>
        <end position="73"/>
    </location>
</feature>
<name>A0A183AC28_9TREM</name>
<feature type="transmembrane region" description="Helical" evidence="1">
    <location>
        <begin position="85"/>
        <end position="108"/>
    </location>
</feature>
<reference evidence="4" key="1">
    <citation type="submission" date="2016-06" db="UniProtKB">
        <authorList>
            <consortium name="WormBaseParasite"/>
        </authorList>
    </citation>
    <scope>IDENTIFICATION</scope>
</reference>
<keyword evidence="1" id="KW-0472">Membrane</keyword>
<dbReference type="Proteomes" id="UP000272942">
    <property type="component" value="Unassembled WGS sequence"/>
</dbReference>
<evidence type="ECO:0000313" key="4">
    <source>
        <dbReference type="WBParaSite" id="ECPE_0000452501-mRNA-1"/>
    </source>
</evidence>
<accession>A0A183AC28</accession>
<keyword evidence="1" id="KW-0812">Transmembrane</keyword>
<feature type="transmembrane region" description="Helical" evidence="1">
    <location>
        <begin position="114"/>
        <end position="136"/>
    </location>
</feature>
<dbReference type="WBParaSite" id="ECPE_0000452501-mRNA-1">
    <property type="protein sequence ID" value="ECPE_0000452501-mRNA-1"/>
    <property type="gene ID" value="ECPE_0000452501"/>
</dbReference>
<keyword evidence="3" id="KW-1185">Reference proteome</keyword>
<evidence type="ECO:0000313" key="2">
    <source>
        <dbReference type="EMBL" id="VDP72848.1"/>
    </source>
</evidence>
<feature type="transmembrane region" description="Helical" evidence="1">
    <location>
        <begin position="12"/>
        <end position="29"/>
    </location>
</feature>
<proteinExistence type="predicted"/>
<evidence type="ECO:0000256" key="1">
    <source>
        <dbReference type="SAM" id="Phobius"/>
    </source>
</evidence>
<protein>
    <submittedName>
        <fullName evidence="4">MARVEL domain-containing protein</fullName>
    </submittedName>
</protein>
<gene>
    <name evidence="2" type="ORF">ECPE_LOCUS4513</name>
</gene>
<reference evidence="2 3" key="2">
    <citation type="submission" date="2018-11" db="EMBL/GenBank/DDBJ databases">
        <authorList>
            <consortium name="Pathogen Informatics"/>
        </authorList>
    </citation>
    <scope>NUCLEOTIDE SEQUENCE [LARGE SCALE GENOMIC DNA]</scope>
    <source>
        <strain evidence="2 3">Egypt</strain>
    </source>
</reference>
<sequence length="146" mass="15816">MTVVIVQSRRVGVFVLGTALALIIAALATDGWSCGNLYQDCKYNRDMVLTVFGLLVGGAACILIVFMLDLVAYCSQETIVRQSYLITRLVLLYLGTAALMIAVILYLIKFNREWSFFLAVCGAVLASHVGISTLMVSSCTNGQCTC</sequence>